<dbReference type="Proteomes" id="UP001302494">
    <property type="component" value="Chromosome"/>
</dbReference>
<feature type="domain" description="PepSY" evidence="3">
    <location>
        <begin position="41"/>
        <end position="99"/>
    </location>
</feature>
<feature type="chain" id="PRO_5041646739" evidence="2">
    <location>
        <begin position="24"/>
        <end position="118"/>
    </location>
</feature>
<reference evidence="4 5" key="1">
    <citation type="submission" date="2023-01" db="EMBL/GenBank/DDBJ databases">
        <title>Cultivation and genomic characterization of new, ubiquitous marine nitrite-oxidizing bacteria from the Nitrospirales.</title>
        <authorList>
            <person name="Mueller A.J."/>
            <person name="Daebeler A."/>
            <person name="Herbold C.W."/>
            <person name="Kirkegaard R.H."/>
            <person name="Daims H."/>
        </authorList>
    </citation>
    <scope>NUCLEOTIDE SEQUENCE [LARGE SCALE GENOMIC DNA]</scope>
    <source>
        <strain evidence="4 5">DK</strain>
    </source>
</reference>
<accession>A0AA96JW52</accession>
<evidence type="ECO:0000256" key="2">
    <source>
        <dbReference type="SAM" id="SignalP"/>
    </source>
</evidence>
<gene>
    <name evidence="4" type="ORF">PQG83_20670</name>
</gene>
<proteinExistence type="predicted"/>
<feature type="region of interest" description="Disordered" evidence="1">
    <location>
        <begin position="95"/>
        <end position="118"/>
    </location>
</feature>
<evidence type="ECO:0000259" key="3">
    <source>
        <dbReference type="Pfam" id="PF03413"/>
    </source>
</evidence>
<dbReference type="AlphaFoldDB" id="A0AA96JW52"/>
<keyword evidence="2" id="KW-0732">Signal</keyword>
<protein>
    <submittedName>
        <fullName evidence="4">PepSY domain-containing protein</fullName>
    </submittedName>
</protein>
<dbReference type="Gene3D" id="3.10.450.40">
    <property type="match status" value="1"/>
</dbReference>
<evidence type="ECO:0000313" key="4">
    <source>
        <dbReference type="EMBL" id="WNM62128.1"/>
    </source>
</evidence>
<dbReference type="Pfam" id="PF03413">
    <property type="entry name" value="PepSY"/>
    <property type="match status" value="1"/>
</dbReference>
<dbReference type="EMBL" id="CP116968">
    <property type="protein sequence ID" value="WNM62128.1"/>
    <property type="molecule type" value="Genomic_DNA"/>
</dbReference>
<dbReference type="InterPro" id="IPR025711">
    <property type="entry name" value="PepSY"/>
</dbReference>
<dbReference type="RefSeq" id="WP_312745166.1">
    <property type="nucleotide sequence ID" value="NZ_CP116968.1"/>
</dbReference>
<dbReference type="KEGG" id="nneo:PQG83_20670"/>
<name>A0AA96JW52_9BACT</name>
<feature type="compositionally biased region" description="Basic and acidic residues" evidence="1">
    <location>
        <begin position="103"/>
        <end position="118"/>
    </location>
</feature>
<feature type="signal peptide" evidence="2">
    <location>
        <begin position="1"/>
        <end position="23"/>
    </location>
</feature>
<keyword evidence="5" id="KW-1185">Reference proteome</keyword>
<evidence type="ECO:0000256" key="1">
    <source>
        <dbReference type="SAM" id="MobiDB-lite"/>
    </source>
</evidence>
<sequence>MKPLHAFSLLGTLALLLSSVGLAMSHDGKDKAAVANLTTSVTMEEAINTATTQFPGKLLEAEMESEDGKVIYEVEIVNAAGEIREFEIDAQSGKILSSELEDEERHEKGVSHQDSGKS</sequence>
<organism evidence="4 5">
    <name type="scientific">Candidatus Nitrospira neomarina</name>
    <dbReference type="NCBI Taxonomy" id="3020899"/>
    <lineage>
        <taxon>Bacteria</taxon>
        <taxon>Pseudomonadati</taxon>
        <taxon>Nitrospirota</taxon>
        <taxon>Nitrospiria</taxon>
        <taxon>Nitrospirales</taxon>
        <taxon>Nitrospiraceae</taxon>
        <taxon>Nitrospira</taxon>
    </lineage>
</organism>
<evidence type="ECO:0000313" key="5">
    <source>
        <dbReference type="Proteomes" id="UP001302494"/>
    </source>
</evidence>